<dbReference type="AlphaFoldDB" id="A0A7U2FIQ7"/>
<dbReference type="VEuPathDB" id="FungiDB:JI435_138130"/>
<keyword evidence="6" id="KW-1185">Reference proteome</keyword>
<proteinExistence type="predicted"/>
<organism evidence="5 6">
    <name type="scientific">Phaeosphaeria nodorum (strain SN15 / ATCC MYA-4574 / FGSC 10173)</name>
    <name type="common">Glume blotch fungus</name>
    <name type="synonym">Parastagonospora nodorum</name>
    <dbReference type="NCBI Taxonomy" id="321614"/>
    <lineage>
        <taxon>Eukaryota</taxon>
        <taxon>Fungi</taxon>
        <taxon>Dikarya</taxon>
        <taxon>Ascomycota</taxon>
        <taxon>Pezizomycotina</taxon>
        <taxon>Dothideomycetes</taxon>
        <taxon>Pleosporomycetidae</taxon>
        <taxon>Pleosporales</taxon>
        <taxon>Pleosporineae</taxon>
        <taxon>Phaeosphaeriaceae</taxon>
        <taxon>Parastagonospora</taxon>
    </lineage>
</organism>
<dbReference type="EMBL" id="CP069038">
    <property type="protein sequence ID" value="QRD03955.1"/>
    <property type="molecule type" value="Genomic_DNA"/>
</dbReference>
<dbReference type="InterPro" id="IPR002110">
    <property type="entry name" value="Ankyrin_rpt"/>
</dbReference>
<dbReference type="InterPro" id="IPR054471">
    <property type="entry name" value="GPIID_WHD"/>
</dbReference>
<dbReference type="InterPro" id="IPR027417">
    <property type="entry name" value="P-loop_NTPase"/>
</dbReference>
<dbReference type="InterPro" id="IPR056884">
    <property type="entry name" value="NPHP3-like_N"/>
</dbReference>
<dbReference type="PROSITE" id="PS50088">
    <property type="entry name" value="ANK_REPEAT"/>
    <property type="match status" value="2"/>
</dbReference>
<dbReference type="InterPro" id="IPR036770">
    <property type="entry name" value="Ankyrin_rpt-contain_sf"/>
</dbReference>
<dbReference type="Gene3D" id="1.25.40.20">
    <property type="entry name" value="Ankyrin repeat-containing domain"/>
    <property type="match status" value="2"/>
</dbReference>
<evidence type="ECO:0000256" key="2">
    <source>
        <dbReference type="PROSITE-ProRule" id="PRU00023"/>
    </source>
</evidence>
<dbReference type="Pfam" id="PF24883">
    <property type="entry name" value="NPHP3_N"/>
    <property type="match status" value="1"/>
</dbReference>
<dbReference type="SUPFAM" id="SSF48403">
    <property type="entry name" value="Ankyrin repeat"/>
    <property type="match status" value="1"/>
</dbReference>
<dbReference type="OrthoDB" id="195446at2759"/>
<evidence type="ECO:0000313" key="6">
    <source>
        <dbReference type="Proteomes" id="UP000663193"/>
    </source>
</evidence>
<name>A0A7U2FIQ7_PHANO</name>
<dbReference type="PANTHER" id="PTHR10039:SF15">
    <property type="entry name" value="NACHT DOMAIN-CONTAINING PROTEIN"/>
    <property type="match status" value="1"/>
</dbReference>
<reference evidence="6" key="1">
    <citation type="journal article" date="2021" name="BMC Genomics">
        <title>Chromosome-level genome assembly and manually-curated proteome of model necrotroph Parastagonospora nodorum Sn15 reveals a genome-wide trove of candidate effector homologs, and redundancy of virulence-related functions within an accessory chromosome.</title>
        <authorList>
            <person name="Bertazzoni S."/>
            <person name="Jones D.A.B."/>
            <person name="Phan H.T."/>
            <person name="Tan K.-C."/>
            <person name="Hane J.K."/>
        </authorList>
    </citation>
    <scope>NUCLEOTIDE SEQUENCE [LARGE SCALE GENOMIC DNA]</scope>
    <source>
        <strain evidence="6">SN15 / ATCC MYA-4574 / FGSC 10173)</strain>
    </source>
</reference>
<dbReference type="Pfam" id="PF12796">
    <property type="entry name" value="Ank_2"/>
    <property type="match status" value="1"/>
</dbReference>
<feature type="repeat" description="ANK" evidence="2">
    <location>
        <begin position="723"/>
        <end position="746"/>
    </location>
</feature>
<dbReference type="SMART" id="SM00248">
    <property type="entry name" value="ANK"/>
    <property type="match status" value="6"/>
</dbReference>
<dbReference type="Gene3D" id="3.40.50.300">
    <property type="entry name" value="P-loop containing nucleotide triphosphate hydrolases"/>
    <property type="match status" value="1"/>
</dbReference>
<feature type="domain" description="GPI inositol-deacylase winged helix" evidence="3">
    <location>
        <begin position="474"/>
        <end position="547"/>
    </location>
</feature>
<gene>
    <name evidence="5" type="ORF">JI435_138130</name>
</gene>
<dbReference type="Proteomes" id="UP000663193">
    <property type="component" value="Chromosome 16"/>
</dbReference>
<evidence type="ECO:0000259" key="4">
    <source>
        <dbReference type="Pfam" id="PF24883"/>
    </source>
</evidence>
<dbReference type="PROSITE" id="PS50297">
    <property type="entry name" value="ANK_REP_REGION"/>
    <property type="match status" value="2"/>
</dbReference>
<sequence length="860" mass="96779">MDPLSVTASIIAIFQLTVKVGERLHDAKDASTERSQFTTETSNLSSLLLTLLSHIDESSNEPWHTKVRELGGKDGLVYQYRVALEQLKDKILGGHGLKKIAKTLLWKYIKEDAESILLRIERLKSLVQIALQMDHFNLSQAIESRMTSMQNDNKAIKIGVDAMQQDQDRQRHHLIMDWLSSADFSAQQSDFIARRQEETGFWFLESPEFTDWVSGTSQTLFCHGIPGAGKTMMTAIAVDHLQKTVQTADIGVAYMYCNYKRQADQTTSSLLAAMLKQLVQDRPSIAKPLWSLYDHHEVRRTRPSVEEMLGALQSVLVDYSRIYVVIDALDECVHDDRRELLSKLRNLQSKTGLRLMATSRFIPDIVEEFNGLPKLEVRADDADVKRYVAGQIKRLPGCVRRDDALQKLVQNKIVQAVDGMFLLARLHVDLLLDKDTKKKVKSTLEHLSGGTEALKKAYDGAIERIDGQLPGKTARAKSVLSWISYAARPLTTGELCHALAVELDEEELEEDNIPDIEEIVSVCAGLVTVDEESNVIRLVHYTTQDYLKGIREKWNPSAQHDIASTCIAYLCFKTFRSGSCASDAEFETRLEENIFLNYSARYWVEHAGIVQEEVYGLAMRLLQDKNLVACAVQTKSMPGYKYPRYSQDFRKQMTGLHLAASSGLLHLCEGLLSWTVKEKVLPVDSKDSNGQTPLSLAAARGHEAVVKVLVKREDVKADSKDNNGRTPLWWAAGGGHEAVVKVLVERDDVEADLKDNNSHTPLLWAAFRGHEAIVKMLVEREDVKADLKDSNSRTLLLLAAERGYEAVVKVLVEQNDVEADLKDYRGRTLLWWAAARGYEAVVKVLVEQDDVEADLKDYRG</sequence>
<evidence type="ECO:0000256" key="1">
    <source>
        <dbReference type="ARBA" id="ARBA00022737"/>
    </source>
</evidence>
<protein>
    <recommendedName>
        <fullName evidence="7">NACHT domain-containing protein</fullName>
    </recommendedName>
</protein>
<dbReference type="PANTHER" id="PTHR10039">
    <property type="entry name" value="AMELOGENIN"/>
    <property type="match status" value="1"/>
</dbReference>
<dbReference type="SUPFAM" id="SSF52540">
    <property type="entry name" value="P-loop containing nucleoside triphosphate hydrolases"/>
    <property type="match status" value="1"/>
</dbReference>
<feature type="domain" description="Nephrocystin 3-like N-terminal" evidence="4">
    <location>
        <begin position="199"/>
        <end position="360"/>
    </location>
</feature>
<evidence type="ECO:0000313" key="5">
    <source>
        <dbReference type="EMBL" id="QRD03955.1"/>
    </source>
</evidence>
<keyword evidence="1" id="KW-0677">Repeat</keyword>
<evidence type="ECO:0000259" key="3">
    <source>
        <dbReference type="Pfam" id="PF22939"/>
    </source>
</evidence>
<evidence type="ECO:0008006" key="7">
    <source>
        <dbReference type="Google" id="ProtNLM"/>
    </source>
</evidence>
<dbReference type="Pfam" id="PF00023">
    <property type="entry name" value="Ank"/>
    <property type="match status" value="1"/>
</dbReference>
<dbReference type="Pfam" id="PF22939">
    <property type="entry name" value="WHD_GPIID"/>
    <property type="match status" value="1"/>
</dbReference>
<keyword evidence="2" id="KW-0040">ANK repeat</keyword>
<accession>A0A7U2FIQ7</accession>
<feature type="repeat" description="ANK" evidence="2">
    <location>
        <begin position="689"/>
        <end position="712"/>
    </location>
</feature>